<accession>A0A5J4RFI1</accession>
<dbReference type="AlphaFoldDB" id="A0A5J4RFI1"/>
<proteinExistence type="predicted"/>
<organism evidence="2">
    <name type="scientific">termite gut metagenome</name>
    <dbReference type="NCBI Taxonomy" id="433724"/>
    <lineage>
        <taxon>unclassified sequences</taxon>
        <taxon>metagenomes</taxon>
        <taxon>organismal metagenomes</taxon>
    </lineage>
</organism>
<dbReference type="GO" id="GO:0006302">
    <property type="term" value="P:double-strand break repair"/>
    <property type="evidence" value="ECO:0007669"/>
    <property type="project" value="TreeGrafter"/>
</dbReference>
<protein>
    <submittedName>
        <fullName evidence="2">DNA replication and repair protein RecF</fullName>
    </submittedName>
</protein>
<comment type="caution">
    <text evidence="2">The sequence shown here is derived from an EMBL/GenBank/DDBJ whole genome shotgun (WGS) entry which is preliminary data.</text>
</comment>
<dbReference type="GO" id="GO:0016887">
    <property type="term" value="F:ATP hydrolysis activity"/>
    <property type="evidence" value="ECO:0007669"/>
    <property type="project" value="InterPro"/>
</dbReference>
<name>A0A5J4RFI1_9ZZZZ</name>
<dbReference type="InterPro" id="IPR003959">
    <property type="entry name" value="ATPase_AAA_core"/>
</dbReference>
<dbReference type="PANTHER" id="PTHR32182">
    <property type="entry name" value="DNA REPLICATION AND REPAIR PROTEIN RECF"/>
    <property type="match status" value="1"/>
</dbReference>
<dbReference type="EMBL" id="SNRY01001346">
    <property type="protein sequence ID" value="KAA6331641.1"/>
    <property type="molecule type" value="Genomic_DNA"/>
</dbReference>
<dbReference type="PIRSF" id="PIRSF029347">
    <property type="entry name" value="RecF"/>
    <property type="match status" value="1"/>
</dbReference>
<dbReference type="PANTHER" id="PTHR32182:SF22">
    <property type="entry name" value="ATP-DEPENDENT ENDONUCLEASE, OLD FAMILY-RELATED"/>
    <property type="match status" value="1"/>
</dbReference>
<evidence type="ECO:0000259" key="1">
    <source>
        <dbReference type="Pfam" id="PF13304"/>
    </source>
</evidence>
<dbReference type="GO" id="GO:0000731">
    <property type="term" value="P:DNA synthesis involved in DNA repair"/>
    <property type="evidence" value="ECO:0007669"/>
    <property type="project" value="TreeGrafter"/>
</dbReference>
<evidence type="ECO:0000313" key="2">
    <source>
        <dbReference type="EMBL" id="KAA6331641.1"/>
    </source>
</evidence>
<gene>
    <name evidence="2" type="ORF">EZS27_019774</name>
</gene>
<reference evidence="2" key="1">
    <citation type="submission" date="2019-03" db="EMBL/GenBank/DDBJ databases">
        <title>Single cell metagenomics reveals metabolic interactions within the superorganism composed of flagellate Streblomastix strix and complex community of Bacteroidetes bacteria on its surface.</title>
        <authorList>
            <person name="Treitli S.C."/>
            <person name="Kolisko M."/>
            <person name="Husnik F."/>
            <person name="Keeling P."/>
            <person name="Hampl V."/>
        </authorList>
    </citation>
    <scope>NUCLEOTIDE SEQUENCE</scope>
    <source>
        <strain evidence="2">STM</strain>
    </source>
</reference>
<dbReference type="InterPro" id="IPR014555">
    <property type="entry name" value="RecF-like"/>
</dbReference>
<dbReference type="InterPro" id="IPR027417">
    <property type="entry name" value="P-loop_NTPase"/>
</dbReference>
<feature type="domain" description="ATPase AAA-type core" evidence="1">
    <location>
        <begin position="23"/>
        <end position="329"/>
    </location>
</feature>
<sequence length="384" mass="43857">MIESISIKNFKSILDLKLPLGRFNVLIGENGCGKSNILESISYGSAALSDKLDNEYLGLRGIRVTDARFMTSAFDEQLNDIIDIAFNDGKDAFECSINAKTNTPFTLSPPDDKKTHDIKLTVGSEGGQIYIRPRDVIGIIGENKQDIKVQVIQLGKNDKLNTNKDIESFVFYCPEESSLRTFRDEYQLLPLGRKGEGLFRYLKTLAQTDKGKQTLEEIKENLVLLDWFDDIKIPTDSLSNDYTISIKDRYIHETISFFDQRSTNEGFLYLLFYLTLFISEETPCFFAIDNIESSFNPKLCRRLIEILIELARKHNKQVIITTHNPSVLDGLDIDNYDESLFVTRRNLDGHTKVDRVQYKNEKKLSIPLSEAWIKGYLGGLPENF</sequence>
<dbReference type="SUPFAM" id="SSF52540">
    <property type="entry name" value="P-loop containing nucleoside triphosphate hydrolases"/>
    <property type="match status" value="1"/>
</dbReference>
<dbReference type="Pfam" id="PF13304">
    <property type="entry name" value="AAA_21"/>
    <property type="match status" value="1"/>
</dbReference>
<dbReference type="GO" id="GO:0005524">
    <property type="term" value="F:ATP binding"/>
    <property type="evidence" value="ECO:0007669"/>
    <property type="project" value="InterPro"/>
</dbReference>
<dbReference type="Gene3D" id="3.40.50.300">
    <property type="entry name" value="P-loop containing nucleotide triphosphate hydrolases"/>
    <property type="match status" value="1"/>
</dbReference>